<dbReference type="RefSeq" id="WP_070951824.1">
    <property type="nucleotide sequence ID" value="NZ_CP050145.1"/>
</dbReference>
<dbReference type="Proteomes" id="UP000179441">
    <property type="component" value="Unassembled WGS sequence"/>
</dbReference>
<organism evidence="2 3">
    <name type="scientific">Mycobacteroides chelonae</name>
    <name type="common">Mycobacterium chelonae</name>
    <dbReference type="NCBI Taxonomy" id="1774"/>
    <lineage>
        <taxon>Bacteria</taxon>
        <taxon>Bacillati</taxon>
        <taxon>Actinomycetota</taxon>
        <taxon>Actinomycetes</taxon>
        <taxon>Mycobacteriales</taxon>
        <taxon>Mycobacteriaceae</taxon>
        <taxon>Mycobacteroides</taxon>
    </lineage>
</organism>
<comment type="caution">
    <text evidence="2">The sequence shown here is derived from an EMBL/GenBank/DDBJ whole genome shotgun (WGS) entry which is preliminary data.</text>
</comment>
<dbReference type="AlphaFoldDB" id="A0A1S1M6R3"/>
<feature type="transmembrane region" description="Helical" evidence="1">
    <location>
        <begin position="197"/>
        <end position="215"/>
    </location>
</feature>
<feature type="transmembrane region" description="Helical" evidence="1">
    <location>
        <begin position="36"/>
        <end position="55"/>
    </location>
</feature>
<feature type="transmembrane region" description="Helical" evidence="1">
    <location>
        <begin position="102"/>
        <end position="120"/>
    </location>
</feature>
<proteinExistence type="predicted"/>
<evidence type="ECO:0000313" key="2">
    <source>
        <dbReference type="EMBL" id="OHU79082.1"/>
    </source>
</evidence>
<sequence>MDIRGAMFALADLFMVFAGFTYGWKFIRDDKNYLLGLEWIIVATSGTNFLMYGLLALSPDSTSFHVAIFFDAFSRSGGITVILVLGLMAVTHGYKPSRAIDIGVFVLAGLVGLGLTEYALRTMHPTTHHVGLAGALFLVVMNLLTTVFLLYFAARLWSIDERSHAVRVVIVTLMGSAVAVTYDFYDIPGDDANRTLFYIAALTTWGLQMIVYYYAYHALRNHNQRTGPLSPLAIDQTVTRTHRST</sequence>
<accession>A0A1S1M6R3</accession>
<reference evidence="2 3" key="1">
    <citation type="submission" date="2016-10" db="EMBL/GenBank/DDBJ databases">
        <title>Evaluation of Human, Veterinary and Environmental Mycobacterium chelonae Isolates by Core Genome Phylogenomic Analysis, Targeted Gene Comparison, and Anti-microbial Susceptibility Patterns: A Tale of Mistaken Identities.</title>
        <authorList>
            <person name="Fogelson S.B."/>
            <person name="Camus A.C."/>
            <person name="Lorenz W."/>
            <person name="Vasireddy R."/>
            <person name="Vasireddy S."/>
            <person name="Smith T."/>
            <person name="Brown-Elliott B.A."/>
            <person name="Wallace R.J.Jr."/>
            <person name="Hasan N.A."/>
            <person name="Reischl U."/>
            <person name="Sanchez S."/>
        </authorList>
    </citation>
    <scope>NUCLEOTIDE SEQUENCE [LARGE SCALE GENOMIC DNA]</scope>
    <source>
        <strain evidence="2 3">15518</strain>
    </source>
</reference>
<keyword evidence="1" id="KW-0812">Transmembrane</keyword>
<evidence type="ECO:0000313" key="3">
    <source>
        <dbReference type="Proteomes" id="UP000179441"/>
    </source>
</evidence>
<feature type="transmembrane region" description="Helical" evidence="1">
    <location>
        <begin position="132"/>
        <end position="153"/>
    </location>
</feature>
<protein>
    <submittedName>
        <fullName evidence="2">Transporter</fullName>
    </submittedName>
</protein>
<keyword evidence="3" id="KW-1185">Reference proteome</keyword>
<feature type="transmembrane region" description="Helical" evidence="1">
    <location>
        <begin position="6"/>
        <end position="24"/>
    </location>
</feature>
<keyword evidence="1" id="KW-1133">Transmembrane helix</keyword>
<feature type="transmembrane region" description="Helical" evidence="1">
    <location>
        <begin position="67"/>
        <end position="90"/>
    </location>
</feature>
<name>A0A1S1M6R3_MYCCH</name>
<gene>
    <name evidence="2" type="ORF">BKG84_12490</name>
</gene>
<keyword evidence="1" id="KW-0472">Membrane</keyword>
<feature type="transmembrane region" description="Helical" evidence="1">
    <location>
        <begin position="165"/>
        <end position="185"/>
    </location>
</feature>
<evidence type="ECO:0000256" key="1">
    <source>
        <dbReference type="SAM" id="Phobius"/>
    </source>
</evidence>
<dbReference type="EMBL" id="MLIS01000001">
    <property type="protein sequence ID" value="OHU79082.1"/>
    <property type="molecule type" value="Genomic_DNA"/>
</dbReference>